<dbReference type="InterPro" id="IPR035903">
    <property type="entry name" value="HesB-like_dom_sf"/>
</dbReference>
<evidence type="ECO:0000313" key="2">
    <source>
        <dbReference type="Proteomes" id="UP001519293"/>
    </source>
</evidence>
<name>A0ABS4RIU3_9BACI</name>
<dbReference type="EMBL" id="JAGIKZ010000027">
    <property type="protein sequence ID" value="MBP2242829.1"/>
    <property type="molecule type" value="Genomic_DNA"/>
</dbReference>
<accession>A0ABS4RIU3</accession>
<evidence type="ECO:0000313" key="1">
    <source>
        <dbReference type="EMBL" id="MBP2242829.1"/>
    </source>
</evidence>
<protein>
    <submittedName>
        <fullName evidence="1">Fe-S cluster assembly iron-binding protein IscA</fullName>
    </submittedName>
</protein>
<comment type="caution">
    <text evidence="1">The sequence shown here is derived from an EMBL/GenBank/DDBJ whole genome shotgun (WGS) entry which is preliminary data.</text>
</comment>
<dbReference type="Proteomes" id="UP001519293">
    <property type="component" value="Unassembled WGS sequence"/>
</dbReference>
<proteinExistence type="predicted"/>
<dbReference type="RefSeq" id="WP_281064494.1">
    <property type="nucleotide sequence ID" value="NZ_JAGIKZ010000027.1"/>
</dbReference>
<sequence length="41" mass="4733">MIEQDGIGFLVNERDQVYFNHVKIDYIKTLFGGGQFTVLQV</sequence>
<keyword evidence="2" id="KW-1185">Reference proteome</keyword>
<organism evidence="1 2">
    <name type="scientific">Cytobacillus eiseniae</name>
    <dbReference type="NCBI Taxonomy" id="762947"/>
    <lineage>
        <taxon>Bacteria</taxon>
        <taxon>Bacillati</taxon>
        <taxon>Bacillota</taxon>
        <taxon>Bacilli</taxon>
        <taxon>Bacillales</taxon>
        <taxon>Bacillaceae</taxon>
        <taxon>Cytobacillus</taxon>
    </lineage>
</organism>
<reference evidence="1 2" key="1">
    <citation type="submission" date="2021-03" db="EMBL/GenBank/DDBJ databases">
        <title>Genomic Encyclopedia of Type Strains, Phase IV (KMG-IV): sequencing the most valuable type-strain genomes for metagenomic binning, comparative biology and taxonomic classification.</title>
        <authorList>
            <person name="Goeker M."/>
        </authorList>
    </citation>
    <scope>NUCLEOTIDE SEQUENCE [LARGE SCALE GENOMIC DNA]</scope>
    <source>
        <strain evidence="1 2">DSM 26675</strain>
    </source>
</reference>
<gene>
    <name evidence="1" type="ORF">J2Z40_003410</name>
</gene>
<dbReference type="SUPFAM" id="SSF89360">
    <property type="entry name" value="HesB-like domain"/>
    <property type="match status" value="1"/>
</dbReference>